<proteinExistence type="predicted"/>
<dbReference type="SUPFAM" id="SSF81324">
    <property type="entry name" value="Voltage-gated potassium channels"/>
    <property type="match status" value="1"/>
</dbReference>
<reference evidence="8" key="1">
    <citation type="submission" date="2022-03" db="EMBL/GenBank/DDBJ databases">
        <authorList>
            <person name="Martin C."/>
        </authorList>
    </citation>
    <scope>NUCLEOTIDE SEQUENCE</scope>
</reference>
<dbReference type="InterPro" id="IPR027359">
    <property type="entry name" value="Volt_channel_dom_sf"/>
</dbReference>
<dbReference type="GO" id="GO:0005227">
    <property type="term" value="F:calcium-activated cation channel activity"/>
    <property type="evidence" value="ECO:0007669"/>
    <property type="project" value="InterPro"/>
</dbReference>
<evidence type="ECO:0000313" key="8">
    <source>
        <dbReference type="EMBL" id="CAH1795210.1"/>
    </source>
</evidence>
<feature type="domain" description="Ion transport" evidence="7">
    <location>
        <begin position="138"/>
        <end position="382"/>
    </location>
</feature>
<dbReference type="InterPro" id="IPR005821">
    <property type="entry name" value="Ion_trans_dom"/>
</dbReference>
<evidence type="ECO:0000256" key="4">
    <source>
        <dbReference type="ARBA" id="ARBA00023136"/>
    </source>
</evidence>
<dbReference type="GO" id="GO:0009566">
    <property type="term" value="P:fertilization"/>
    <property type="evidence" value="ECO:0007669"/>
    <property type="project" value="TreeGrafter"/>
</dbReference>
<name>A0A8S4PMV9_OWEFU</name>
<evidence type="ECO:0000256" key="3">
    <source>
        <dbReference type="ARBA" id="ARBA00022989"/>
    </source>
</evidence>
<dbReference type="InterPro" id="IPR028747">
    <property type="entry name" value="CatSper2"/>
</dbReference>
<dbReference type="OrthoDB" id="416585at2759"/>
<dbReference type="PANTHER" id="PTHR46923:SF1">
    <property type="entry name" value="CATION CHANNEL SPERM-ASSOCIATED PROTEIN 2"/>
    <property type="match status" value="1"/>
</dbReference>
<dbReference type="PANTHER" id="PTHR46923">
    <property type="entry name" value="CATION CHANNEL SPERM-ASSOCIATED PROTEIN 2"/>
    <property type="match status" value="1"/>
</dbReference>
<evidence type="ECO:0000256" key="1">
    <source>
        <dbReference type="ARBA" id="ARBA00004141"/>
    </source>
</evidence>
<feature type="non-terminal residue" evidence="8">
    <location>
        <position position="1"/>
    </location>
</feature>
<feature type="transmembrane region" description="Helical" evidence="6">
    <location>
        <begin position="138"/>
        <end position="157"/>
    </location>
</feature>
<dbReference type="GO" id="GO:0030317">
    <property type="term" value="P:flagellated sperm motility"/>
    <property type="evidence" value="ECO:0007669"/>
    <property type="project" value="InterPro"/>
</dbReference>
<gene>
    <name evidence="8" type="ORF">OFUS_LOCUS19783</name>
</gene>
<dbReference type="GO" id="GO:0036128">
    <property type="term" value="C:CatSper complex"/>
    <property type="evidence" value="ECO:0007669"/>
    <property type="project" value="InterPro"/>
</dbReference>
<accession>A0A8S4PMV9</accession>
<dbReference type="Proteomes" id="UP000749559">
    <property type="component" value="Unassembled WGS sequence"/>
</dbReference>
<keyword evidence="5" id="KW-0175">Coiled coil</keyword>
<dbReference type="Gene3D" id="1.10.287.70">
    <property type="match status" value="1"/>
</dbReference>
<evidence type="ECO:0000259" key="7">
    <source>
        <dbReference type="Pfam" id="PF00520"/>
    </source>
</evidence>
<organism evidence="8 9">
    <name type="scientific">Owenia fusiformis</name>
    <name type="common">Polychaete worm</name>
    <dbReference type="NCBI Taxonomy" id="6347"/>
    <lineage>
        <taxon>Eukaryota</taxon>
        <taxon>Metazoa</taxon>
        <taxon>Spiralia</taxon>
        <taxon>Lophotrochozoa</taxon>
        <taxon>Annelida</taxon>
        <taxon>Polychaeta</taxon>
        <taxon>Sedentaria</taxon>
        <taxon>Canalipalpata</taxon>
        <taxon>Sabellida</taxon>
        <taxon>Oweniida</taxon>
        <taxon>Oweniidae</taxon>
        <taxon>Owenia</taxon>
    </lineage>
</organism>
<evidence type="ECO:0000256" key="6">
    <source>
        <dbReference type="SAM" id="Phobius"/>
    </source>
</evidence>
<evidence type="ECO:0000256" key="2">
    <source>
        <dbReference type="ARBA" id="ARBA00022692"/>
    </source>
</evidence>
<feature type="transmembrane region" description="Helical" evidence="6">
    <location>
        <begin position="178"/>
        <end position="196"/>
    </location>
</feature>
<evidence type="ECO:0000313" key="9">
    <source>
        <dbReference type="Proteomes" id="UP000749559"/>
    </source>
</evidence>
<dbReference type="EMBL" id="CAIIXF020000009">
    <property type="protein sequence ID" value="CAH1795210.1"/>
    <property type="molecule type" value="Genomic_DNA"/>
</dbReference>
<dbReference type="Gene3D" id="1.20.120.350">
    <property type="entry name" value="Voltage-gated potassium channels. Chain C"/>
    <property type="match status" value="1"/>
</dbReference>
<keyword evidence="3 6" id="KW-1133">Transmembrane helix</keyword>
<comment type="subcellular location">
    <subcellularLocation>
        <location evidence="1">Membrane</location>
        <topology evidence="1">Multi-pass membrane protein</topology>
    </subcellularLocation>
</comment>
<dbReference type="GO" id="GO:0048240">
    <property type="term" value="P:sperm capacitation"/>
    <property type="evidence" value="ECO:0007669"/>
    <property type="project" value="TreeGrafter"/>
</dbReference>
<dbReference type="Pfam" id="PF00520">
    <property type="entry name" value="Ion_trans"/>
    <property type="match status" value="1"/>
</dbReference>
<dbReference type="AlphaFoldDB" id="A0A8S4PMV9"/>
<protein>
    <recommendedName>
        <fullName evidence="7">Ion transport domain-containing protein</fullName>
    </recommendedName>
</protein>
<comment type="caution">
    <text evidence="8">The sequence shown here is derived from an EMBL/GenBank/DDBJ whole genome shotgun (WGS) entry which is preliminary data.</text>
</comment>
<keyword evidence="4 6" id="KW-0472">Membrane</keyword>
<feature type="coiled-coil region" evidence="5">
    <location>
        <begin position="374"/>
        <end position="411"/>
    </location>
</feature>
<sequence>YNLTTKMAAIKSKQMHDPFSNSAPGAEPLASDTTDLLSNRAEIFRSKLIEDFHLLDSINDKGHLEAPKYYSNEISEDSTAMNKMLKEGPHSLVKFIVYNTKDKVGLTQSDRRANRVKNKNARIIRPEIFAHRILQTTMFRNMMLVLILLNSVILGIQAEVKDLASEGAIGTFKLMMNIIDYVTLFVFVIEIVLKWIDDFWDFWKSGWNIFDFIVTFLSFLPEIIKFSKTPGSDTDGIAVIAENLRVFRILRSLKMVNRFRQVRLIALAVAKAFQAMASITILLLTFAYIFAIGGVIFFDQYTHSNRDDLEYKQSFSTIPHCLITLFQLLTLDHWYDIMSDITKVADPAFSAFYIIVWICIGSFIFRNIFVGIMVNNFQSIRNDLVQEVKELENVKQDVMKMEKFNEVLNKQADRRQSNTISGHVLDIRQSSMLQLQPMPYSSISLGLPGMNVIPTEQSRHSMTINDRAALMLQSSQHLNVAPSGVIDIDTNELTRAVSEQVIQEAQDGMTWQEVVEDNMTTIAKKTAPTIWPRDTLFRYFLLMEALQENLQERSLMLDILSKSIASFHDT</sequence>
<feature type="transmembrane region" description="Helical" evidence="6">
    <location>
        <begin position="264"/>
        <end position="297"/>
    </location>
</feature>
<feature type="transmembrane region" description="Helical" evidence="6">
    <location>
        <begin position="347"/>
        <end position="369"/>
    </location>
</feature>
<feature type="transmembrane region" description="Helical" evidence="6">
    <location>
        <begin position="202"/>
        <end position="220"/>
    </location>
</feature>
<evidence type="ECO:0000256" key="5">
    <source>
        <dbReference type="SAM" id="Coils"/>
    </source>
</evidence>
<keyword evidence="2 6" id="KW-0812">Transmembrane</keyword>
<keyword evidence="9" id="KW-1185">Reference proteome</keyword>